<keyword evidence="4" id="KW-1185">Reference proteome</keyword>
<dbReference type="SUPFAM" id="SSF53850">
    <property type="entry name" value="Periplasmic binding protein-like II"/>
    <property type="match status" value="1"/>
</dbReference>
<dbReference type="Pfam" id="PF13416">
    <property type="entry name" value="SBP_bac_8"/>
    <property type="match status" value="1"/>
</dbReference>
<organism evidence="3 4">
    <name type="scientific">Halopenitus persicus</name>
    <dbReference type="NCBI Taxonomy" id="1048396"/>
    <lineage>
        <taxon>Archaea</taxon>
        <taxon>Methanobacteriati</taxon>
        <taxon>Methanobacteriota</taxon>
        <taxon>Stenosarchaea group</taxon>
        <taxon>Halobacteria</taxon>
        <taxon>Halobacteriales</taxon>
        <taxon>Haloferacaceae</taxon>
        <taxon>Halopenitus</taxon>
    </lineage>
</organism>
<protein>
    <submittedName>
        <fullName evidence="3">Putative spermidine/putrescine transport system substrate-binding protein</fullName>
    </submittedName>
</protein>
<dbReference type="EMBL" id="FNPC01000007">
    <property type="protein sequence ID" value="SDY61331.1"/>
    <property type="molecule type" value="Genomic_DNA"/>
</dbReference>
<dbReference type="Proteomes" id="UP000199079">
    <property type="component" value="Unassembled WGS sequence"/>
</dbReference>
<evidence type="ECO:0000313" key="4">
    <source>
        <dbReference type="Proteomes" id="UP000199079"/>
    </source>
</evidence>
<evidence type="ECO:0000313" key="3">
    <source>
        <dbReference type="EMBL" id="SDY61331.1"/>
    </source>
</evidence>
<keyword evidence="1" id="KW-0732">Signal</keyword>
<accession>A0A1H3LAB7</accession>
<evidence type="ECO:0000256" key="2">
    <source>
        <dbReference type="SAM" id="MobiDB-lite"/>
    </source>
</evidence>
<sequence length="334" mass="36003">MCMRSSCMAEAPKTCTRLKKKLSRRQVIQAAGGTSIVGLAGCLQSSGDPSDESSPSTDSGGSSTSTGGSSIPDKPDTLVVRAWGGSWQEALDQAVAQPFSEDTGITVEYDNTEGEVMHGKIRTAINQGRTPPVHVNWATTPYCYRAYAQDLSQELDQDVVSNLSSLLAATQPDTETDWPYVNLYSYVYSLSYNTDTISETPASWTKLWNDEWDDSIGLFSDGGGFIPVVAEITDTELGPAESMEPVWDKIRELKPNVGALGDTASISQSLRSGETPMVCQTAATAYNLKTDGAPVDFTVPEEGALAQRDGMYIPKNLDPGQTYWGQKFINYAAA</sequence>
<dbReference type="Gene3D" id="3.40.190.10">
    <property type="entry name" value="Periplasmic binding protein-like II"/>
    <property type="match status" value="2"/>
</dbReference>
<feature type="region of interest" description="Disordered" evidence="2">
    <location>
        <begin position="41"/>
        <end position="77"/>
    </location>
</feature>
<feature type="non-terminal residue" evidence="3">
    <location>
        <position position="334"/>
    </location>
</feature>
<dbReference type="AlphaFoldDB" id="A0A1H3LAB7"/>
<proteinExistence type="predicted"/>
<dbReference type="InterPro" id="IPR006059">
    <property type="entry name" value="SBP"/>
</dbReference>
<reference evidence="4" key="1">
    <citation type="submission" date="2016-10" db="EMBL/GenBank/DDBJ databases">
        <authorList>
            <person name="Varghese N."/>
            <person name="Submissions S."/>
        </authorList>
    </citation>
    <scope>NUCLEOTIDE SEQUENCE [LARGE SCALE GENOMIC DNA]</scope>
    <source>
        <strain evidence="4">DC30,IBRC 10041,KCTC 4046</strain>
    </source>
</reference>
<feature type="compositionally biased region" description="Low complexity" evidence="2">
    <location>
        <begin position="45"/>
        <end position="70"/>
    </location>
</feature>
<gene>
    <name evidence="3" type="ORF">SAMN05216564_1071</name>
</gene>
<dbReference type="PANTHER" id="PTHR30006">
    <property type="entry name" value="THIAMINE-BINDING PERIPLASMIC PROTEIN-RELATED"/>
    <property type="match status" value="1"/>
</dbReference>
<evidence type="ECO:0000256" key="1">
    <source>
        <dbReference type="ARBA" id="ARBA00022729"/>
    </source>
</evidence>
<name>A0A1H3LAB7_9EURY</name>